<evidence type="ECO:0000313" key="1">
    <source>
        <dbReference type="EMBL" id="OHV96427.1"/>
    </source>
</evidence>
<comment type="caution">
    <text evidence="1">The sequence shown here is derived from an EMBL/GenBank/DDBJ whole genome shotgun (WGS) entry which is preliminary data.</text>
</comment>
<accession>A0A1S1U7K4</accession>
<organism evidence="1 2">
    <name type="scientific">Janthinobacterium lividum</name>
    <dbReference type="NCBI Taxonomy" id="29581"/>
    <lineage>
        <taxon>Bacteria</taxon>
        <taxon>Pseudomonadati</taxon>
        <taxon>Pseudomonadota</taxon>
        <taxon>Betaproteobacteria</taxon>
        <taxon>Burkholderiales</taxon>
        <taxon>Oxalobacteraceae</taxon>
        <taxon>Janthinobacterium</taxon>
    </lineage>
</organism>
<name>A0A1S1U7K4_9BURK</name>
<dbReference type="Proteomes" id="UP000179840">
    <property type="component" value="Unassembled WGS sequence"/>
</dbReference>
<gene>
    <name evidence="1" type="ORF">AKG95_16865</name>
</gene>
<dbReference type="AlphaFoldDB" id="A0A1S1U7K4"/>
<proteinExistence type="predicted"/>
<evidence type="ECO:0000313" key="2">
    <source>
        <dbReference type="Proteomes" id="UP000179840"/>
    </source>
</evidence>
<protein>
    <submittedName>
        <fullName evidence="1">Uncharacterized protein</fullName>
    </submittedName>
</protein>
<reference evidence="1 2" key="1">
    <citation type="submission" date="2015-06" db="EMBL/GenBank/DDBJ databases">
        <title>Draft genome sequencing of a biphenyl-degrading bacterium, Janthinobacterium lividum MEG1.</title>
        <authorList>
            <person name="Shimodaira J."/>
            <person name="Hatta T."/>
        </authorList>
    </citation>
    <scope>NUCLEOTIDE SEQUENCE [LARGE SCALE GENOMIC DNA]</scope>
    <source>
        <strain evidence="1 2">MEG1</strain>
    </source>
</reference>
<sequence>MRGALASLLAVIVTVCDGKASSAGAGAADVADAASMAGGKLALCSGAGTAGGGACSWAWPSDTTHNHPAQAIHVRMHFFQ</sequence>
<dbReference type="EMBL" id="LFKP01000008">
    <property type="protein sequence ID" value="OHV96427.1"/>
    <property type="molecule type" value="Genomic_DNA"/>
</dbReference>